<evidence type="ECO:0000313" key="2">
    <source>
        <dbReference type="Proteomes" id="UP000092565"/>
    </source>
</evidence>
<organism evidence="1 2">
    <name type="scientific">Phaeobacter gallaeciensis</name>
    <dbReference type="NCBI Taxonomy" id="60890"/>
    <lineage>
        <taxon>Bacteria</taxon>
        <taxon>Pseudomonadati</taxon>
        <taxon>Pseudomonadota</taxon>
        <taxon>Alphaproteobacteria</taxon>
        <taxon>Rhodobacterales</taxon>
        <taxon>Roseobacteraceae</taxon>
        <taxon>Phaeobacter</taxon>
    </lineage>
</organism>
<proteinExistence type="predicted"/>
<dbReference type="AlphaFoldDB" id="A0A1B0ZM04"/>
<dbReference type="Proteomes" id="UP000092565">
    <property type="component" value="Chromosome"/>
</dbReference>
<reference evidence="1 2" key="1">
    <citation type="submission" date="2016-04" db="EMBL/GenBank/DDBJ databases">
        <authorList>
            <person name="Evans L.H."/>
            <person name="Alamgir A."/>
            <person name="Owens N."/>
            <person name="Weber N.D."/>
            <person name="Virtaneva K."/>
            <person name="Barbian K."/>
            <person name="Babar A."/>
            <person name="Rosenke K."/>
        </authorList>
    </citation>
    <scope>NUCLEOTIDE SEQUENCE [LARGE SCALE GENOMIC DNA]</scope>
    <source>
        <strain evidence="1 2">JL2886</strain>
    </source>
</reference>
<gene>
    <name evidence="1" type="ORF">JL2886_00255</name>
</gene>
<evidence type="ECO:0000313" key="1">
    <source>
        <dbReference type="EMBL" id="ANP35188.1"/>
    </source>
</evidence>
<protein>
    <submittedName>
        <fullName evidence="1">Uncharacterized protein</fullName>
    </submittedName>
</protein>
<name>A0A1B0ZM04_9RHOB</name>
<sequence length="53" mass="5660">MLVLGYVHKDVCARAAAPGSTLSLCRLTALLRPLFRRSACVARGLCRVLATTS</sequence>
<dbReference type="EMBL" id="CP015124">
    <property type="protein sequence ID" value="ANP35188.1"/>
    <property type="molecule type" value="Genomic_DNA"/>
</dbReference>
<keyword evidence="2" id="KW-1185">Reference proteome</keyword>
<accession>A0A1B0ZM04</accession>